<dbReference type="InterPro" id="IPR018200">
    <property type="entry name" value="USP_CS"/>
</dbReference>
<dbReference type="InterPro" id="IPR028889">
    <property type="entry name" value="USP"/>
</dbReference>
<dbReference type="InterPro" id="IPR001394">
    <property type="entry name" value="Peptidase_C19_UCH"/>
</dbReference>
<feature type="region of interest" description="Disordered" evidence="10">
    <location>
        <begin position="311"/>
        <end position="332"/>
    </location>
</feature>
<keyword evidence="8 9" id="KW-0326">Glycosidase</keyword>
<dbReference type="Proteomes" id="UP000008783">
    <property type="component" value="Unassembled WGS sequence"/>
</dbReference>
<dbReference type="GO" id="GO:0004553">
    <property type="term" value="F:hydrolase activity, hydrolyzing O-glycosyl compounds"/>
    <property type="evidence" value="ECO:0007669"/>
    <property type="project" value="InterPro"/>
</dbReference>
<organism evidence="14 15">
    <name type="scientific">Puccinia graminis f. sp. tritici (strain CRL 75-36-700-3 / race SCCL)</name>
    <name type="common">Black stem rust fungus</name>
    <dbReference type="NCBI Taxonomy" id="418459"/>
    <lineage>
        <taxon>Eukaryota</taxon>
        <taxon>Fungi</taxon>
        <taxon>Dikarya</taxon>
        <taxon>Basidiomycota</taxon>
        <taxon>Pucciniomycotina</taxon>
        <taxon>Pucciniomycetes</taxon>
        <taxon>Pucciniales</taxon>
        <taxon>Pucciniaceae</taxon>
        <taxon>Puccinia</taxon>
    </lineage>
</organism>
<feature type="compositionally biased region" description="Basic residues" evidence="10">
    <location>
        <begin position="738"/>
        <end position="749"/>
    </location>
</feature>
<dbReference type="GO" id="GO:0006508">
    <property type="term" value="P:proteolysis"/>
    <property type="evidence" value="ECO:0007669"/>
    <property type="project" value="UniProtKB-KW"/>
</dbReference>
<dbReference type="InterPro" id="IPR038765">
    <property type="entry name" value="Papain-like_cys_pep_sf"/>
</dbReference>
<feature type="chain" id="PRO_5003606449" description="ubiquitinyl hydrolase 1" evidence="11">
    <location>
        <begin position="24"/>
        <end position="935"/>
    </location>
</feature>
<dbReference type="SUPFAM" id="SSF51445">
    <property type="entry name" value="(Trans)glycosidases"/>
    <property type="match status" value="1"/>
</dbReference>
<feature type="compositionally biased region" description="Low complexity" evidence="10">
    <location>
        <begin position="311"/>
        <end position="327"/>
    </location>
</feature>
<comment type="catalytic activity">
    <reaction evidence="1">
        <text>Thiol-dependent hydrolysis of ester, thioester, amide, peptide and isopeptide bonds formed by the C-terminal Gly of ubiquitin (a 76-residue protein attached to proteins as an intracellular targeting signal).</text>
        <dbReference type="EC" id="3.4.19.12"/>
    </reaction>
</comment>
<feature type="domain" description="USP" evidence="12">
    <location>
        <begin position="496"/>
        <end position="926"/>
    </location>
</feature>
<evidence type="ECO:0000313" key="15">
    <source>
        <dbReference type="Proteomes" id="UP000008783"/>
    </source>
</evidence>
<dbReference type="CDD" id="cd02662">
    <property type="entry name" value="Peptidase_C19F"/>
    <property type="match status" value="1"/>
</dbReference>
<dbReference type="KEGG" id="pgr:PGTG_22578"/>
<accession>H6QUT9</accession>
<feature type="signal peptide" evidence="11">
    <location>
        <begin position="1"/>
        <end position="23"/>
    </location>
</feature>
<dbReference type="GO" id="GO:0005634">
    <property type="term" value="C:nucleus"/>
    <property type="evidence" value="ECO:0000318"/>
    <property type="project" value="GO_Central"/>
</dbReference>
<sequence length="935" mass="103372">MRGSTSILKLVVLLVMISGLVDGLGLGEPPDGKAYLAAWTDGSAPYHDSPSAFNRRIGQKAYAFQQAQTIPITPYNYTSGAGGPMNASQVVQTGTPAAIYLTVYPQSLGRVSDQDLRLLGQQIARYQLVPKTTSTSTPSRQVFLRFAPEMQGRWMAYGAQPTQFLALWKRMFAIIKALAPQTIIVWAPNGAMGYPYGLQWSDISSKADQDLLDTNKNGQLDSGDDAYSPYYPGDAYVDWNGISWYWKGNEYPYRLNQLLPAGYTAGAMTGKSPPGSIGSGGAQTFTNFYDNYCINKPCMFSEMGAAFHSNSTSTSAPSSSSPNQQPADINQQSLQQAWWRDSLSSLEFMNTFPKIKMFMLFEHEKAEDGGDLRDYRISVDELVRASWLDDFQAVQSRFIWADNSTGSNNGSSSAGQKGAKGRSSRLNSSMGLLISMTIASFFVAILAGSTLSLYSLAPSASKSCVERSRLPPATNPSMSLTQTDRSRTKQKEGFYAGLANNASSNLCFLNSVIQALASITELEDYLREIKSTQTTIDAEQAGDRGSIIESLLEIINELNTPRERRSVLRATKFIESLRANNASSSRLFNSNQQDAHELLMMILEAVEEEVDRAARLRSSVSLGLAGLINNLKPTSSSSSSSSPSYNPKILRSPFRGLMANRIACAACGFSAGIRHSPTDHLSITLPVCSTCTLEDCLKEYTILELLDDYVCRKCTLLNSEREKKKALEEEEEEEEGQRKKKKGGGRSRRKRDDLRNELQVISAAIKHQPERDLGPLLEHSLHPIWSPMSTKQTMFARPPRVLTVHVSRSTVMGEGQLMKNYCRLVFPELLILDRFTTTERLNGRAEAPISGTSAPSSTDTRPPSLHYPYRLLALVVHQGTHLSGHYLTFRRSPSGEWYRFSDQDVDRCPLREALDSNPTLLIYQRLGDQDQSLPS</sequence>
<dbReference type="eggNOG" id="ENOG502RQ70">
    <property type="taxonomic scope" value="Eukaryota"/>
</dbReference>
<feature type="region of interest" description="Disordered" evidence="10">
    <location>
        <begin position="465"/>
        <end position="487"/>
    </location>
</feature>
<evidence type="ECO:0000256" key="6">
    <source>
        <dbReference type="ARBA" id="ARBA00022801"/>
    </source>
</evidence>
<feature type="active site" description="Proton donor" evidence="9">
    <location>
        <position position="149"/>
    </location>
</feature>
<feature type="domain" description="GH26" evidence="13">
    <location>
        <begin position="1"/>
        <end position="387"/>
    </location>
</feature>
<dbReference type="AlphaFoldDB" id="H6QUT9"/>
<evidence type="ECO:0000256" key="2">
    <source>
        <dbReference type="ARBA" id="ARBA00009085"/>
    </source>
</evidence>
<dbReference type="PROSITE" id="PS00973">
    <property type="entry name" value="USP_2"/>
    <property type="match status" value="1"/>
</dbReference>
<keyword evidence="11" id="KW-0732">Signal</keyword>
<evidence type="ECO:0000256" key="8">
    <source>
        <dbReference type="ARBA" id="ARBA00023295"/>
    </source>
</evidence>
<evidence type="ECO:0000256" key="5">
    <source>
        <dbReference type="ARBA" id="ARBA00022786"/>
    </source>
</evidence>
<name>H6QUT9_PUCGT</name>
<evidence type="ECO:0000256" key="11">
    <source>
        <dbReference type="SAM" id="SignalP"/>
    </source>
</evidence>
<keyword evidence="15" id="KW-1185">Reference proteome</keyword>
<gene>
    <name evidence="14" type="ORF">PGTG_22578</name>
</gene>
<dbReference type="PANTHER" id="PTHR24006">
    <property type="entry name" value="UBIQUITIN CARBOXYL-TERMINAL HYDROLASE"/>
    <property type="match status" value="1"/>
</dbReference>
<dbReference type="InterPro" id="IPR022790">
    <property type="entry name" value="GH26_dom"/>
</dbReference>
<dbReference type="HOGENOM" id="CLU_326555_0_0_1"/>
<dbReference type="GeneID" id="13542120"/>
<evidence type="ECO:0000256" key="1">
    <source>
        <dbReference type="ARBA" id="ARBA00000707"/>
    </source>
</evidence>
<dbReference type="PROSITE" id="PS50235">
    <property type="entry name" value="USP_3"/>
    <property type="match status" value="1"/>
</dbReference>
<dbReference type="OrthoDB" id="428177at2759"/>
<dbReference type="GO" id="GO:0005829">
    <property type="term" value="C:cytosol"/>
    <property type="evidence" value="ECO:0000318"/>
    <property type="project" value="GO_Central"/>
</dbReference>
<reference evidence="15" key="1">
    <citation type="journal article" date="2011" name="Proc. Natl. Acad. Sci. U.S.A.">
        <title>Obligate biotrophy features unraveled by the genomic analysis of rust fungi.</title>
        <authorList>
            <person name="Duplessis S."/>
            <person name="Cuomo C.A."/>
            <person name="Lin Y.-C."/>
            <person name="Aerts A."/>
            <person name="Tisserant E."/>
            <person name="Veneault-Fourrey C."/>
            <person name="Joly D.L."/>
            <person name="Hacquard S."/>
            <person name="Amselem J."/>
            <person name="Cantarel B.L."/>
            <person name="Chiu R."/>
            <person name="Coutinho P.M."/>
            <person name="Feau N."/>
            <person name="Field M."/>
            <person name="Frey P."/>
            <person name="Gelhaye E."/>
            <person name="Goldberg J."/>
            <person name="Grabherr M.G."/>
            <person name="Kodira C.D."/>
            <person name="Kohler A."/>
            <person name="Kuees U."/>
            <person name="Lindquist E.A."/>
            <person name="Lucas S.M."/>
            <person name="Mago R."/>
            <person name="Mauceli E."/>
            <person name="Morin E."/>
            <person name="Murat C."/>
            <person name="Pangilinan J.L."/>
            <person name="Park R."/>
            <person name="Pearson M."/>
            <person name="Quesneville H."/>
            <person name="Rouhier N."/>
            <person name="Sakthikumar S."/>
            <person name="Salamov A.A."/>
            <person name="Schmutz J."/>
            <person name="Selles B."/>
            <person name="Shapiro H."/>
            <person name="Tanguay P."/>
            <person name="Tuskan G.A."/>
            <person name="Henrissat B."/>
            <person name="Van de Peer Y."/>
            <person name="Rouze P."/>
            <person name="Ellis J.G."/>
            <person name="Dodds P.N."/>
            <person name="Schein J.E."/>
            <person name="Zhong S."/>
            <person name="Hamelin R.C."/>
            <person name="Grigoriev I.V."/>
            <person name="Szabo L.J."/>
            <person name="Martin F."/>
        </authorList>
    </citation>
    <scope>NUCLEOTIDE SEQUENCE [LARGE SCALE GENOMIC DNA]</scope>
    <source>
        <strain evidence="15">CRL 75-36-700-3 / race SCCL</strain>
    </source>
</reference>
<dbReference type="VEuPathDB" id="FungiDB:PGTG_22578"/>
<dbReference type="Gene3D" id="3.20.20.80">
    <property type="entry name" value="Glycosidases"/>
    <property type="match status" value="1"/>
</dbReference>
<evidence type="ECO:0000259" key="13">
    <source>
        <dbReference type="PROSITE" id="PS51764"/>
    </source>
</evidence>
<keyword evidence="7" id="KW-0788">Thiol protease</keyword>
<protein>
    <recommendedName>
        <fullName evidence="3">ubiquitinyl hydrolase 1</fullName>
        <ecNumber evidence="3">3.4.19.12</ecNumber>
    </recommendedName>
</protein>
<proteinExistence type="inferred from homology"/>
<dbReference type="GO" id="GO:0031647">
    <property type="term" value="P:regulation of protein stability"/>
    <property type="evidence" value="ECO:0000318"/>
    <property type="project" value="GO_Central"/>
</dbReference>
<dbReference type="RefSeq" id="XP_003888722.1">
    <property type="nucleotide sequence ID" value="XM_003888673.1"/>
</dbReference>
<keyword evidence="5" id="KW-0833">Ubl conjugation pathway</keyword>
<dbReference type="InterPro" id="IPR050164">
    <property type="entry name" value="Peptidase_C19"/>
</dbReference>
<evidence type="ECO:0000256" key="9">
    <source>
        <dbReference type="PROSITE-ProRule" id="PRU01100"/>
    </source>
</evidence>
<dbReference type="GO" id="GO:0016579">
    <property type="term" value="P:protein deubiquitination"/>
    <property type="evidence" value="ECO:0007669"/>
    <property type="project" value="InterPro"/>
</dbReference>
<dbReference type="GO" id="GO:0004843">
    <property type="term" value="F:cysteine-type deubiquitinase activity"/>
    <property type="evidence" value="ECO:0000318"/>
    <property type="project" value="GO_Central"/>
</dbReference>
<dbReference type="PROSITE" id="PS51764">
    <property type="entry name" value="GH26"/>
    <property type="match status" value="1"/>
</dbReference>
<evidence type="ECO:0000256" key="4">
    <source>
        <dbReference type="ARBA" id="ARBA00022670"/>
    </source>
</evidence>
<dbReference type="STRING" id="418459.H6QUT9"/>
<keyword evidence="6 9" id="KW-0378">Hydrolase</keyword>
<dbReference type="PANTHER" id="PTHR24006:SF888">
    <property type="entry name" value="UBIQUITIN CARBOXYL-TERMINAL HYDROLASE 30"/>
    <property type="match status" value="1"/>
</dbReference>
<dbReference type="InParanoid" id="H6QUT9"/>
<evidence type="ECO:0000256" key="7">
    <source>
        <dbReference type="ARBA" id="ARBA00022807"/>
    </source>
</evidence>
<comment type="similarity">
    <text evidence="9">Belongs to the glycosyl hydrolase 26 family.</text>
</comment>
<keyword evidence="4" id="KW-0645">Protease</keyword>
<evidence type="ECO:0000313" key="14">
    <source>
        <dbReference type="EMBL" id="EHS64851.1"/>
    </source>
</evidence>
<feature type="active site" description="Nucleophile" evidence="9">
    <location>
        <position position="302"/>
    </location>
</feature>
<dbReference type="Gene3D" id="3.90.70.10">
    <property type="entry name" value="Cysteine proteinases"/>
    <property type="match status" value="1"/>
</dbReference>
<dbReference type="EC" id="3.4.19.12" evidence="3"/>
<comment type="similarity">
    <text evidence="2">Belongs to the peptidase C19 family.</text>
</comment>
<evidence type="ECO:0000256" key="3">
    <source>
        <dbReference type="ARBA" id="ARBA00012759"/>
    </source>
</evidence>
<evidence type="ECO:0000256" key="10">
    <source>
        <dbReference type="SAM" id="MobiDB-lite"/>
    </source>
</evidence>
<evidence type="ECO:0000259" key="12">
    <source>
        <dbReference type="PROSITE" id="PS50235"/>
    </source>
</evidence>
<dbReference type="InterPro" id="IPR017853">
    <property type="entry name" value="GH"/>
</dbReference>
<dbReference type="EMBL" id="DS178355">
    <property type="protein sequence ID" value="EHS64851.1"/>
    <property type="molecule type" value="Genomic_DNA"/>
</dbReference>
<dbReference type="SUPFAM" id="SSF54001">
    <property type="entry name" value="Cysteine proteinases"/>
    <property type="match status" value="1"/>
</dbReference>
<dbReference type="Pfam" id="PF00443">
    <property type="entry name" value="UCH"/>
    <property type="match status" value="1"/>
</dbReference>
<feature type="region of interest" description="Disordered" evidence="10">
    <location>
        <begin position="722"/>
        <end position="753"/>
    </location>
</feature>